<dbReference type="Gene3D" id="1.20.1250.20">
    <property type="entry name" value="MFS general substrate transporter like domains"/>
    <property type="match status" value="1"/>
</dbReference>
<evidence type="ECO:0000313" key="1">
    <source>
        <dbReference type="EMBL" id="VDO54898.1"/>
    </source>
</evidence>
<dbReference type="InterPro" id="IPR036259">
    <property type="entry name" value="MFS_trans_sf"/>
</dbReference>
<evidence type="ECO:0000313" key="2">
    <source>
        <dbReference type="Proteomes" id="UP000268014"/>
    </source>
</evidence>
<organism evidence="3">
    <name type="scientific">Haemonchus placei</name>
    <name type="common">Barber's pole worm</name>
    <dbReference type="NCBI Taxonomy" id="6290"/>
    <lineage>
        <taxon>Eukaryota</taxon>
        <taxon>Metazoa</taxon>
        <taxon>Ecdysozoa</taxon>
        <taxon>Nematoda</taxon>
        <taxon>Chromadorea</taxon>
        <taxon>Rhabditida</taxon>
        <taxon>Rhabditina</taxon>
        <taxon>Rhabditomorpha</taxon>
        <taxon>Strongyloidea</taxon>
        <taxon>Trichostrongylidae</taxon>
        <taxon>Haemonchus</taxon>
    </lineage>
</organism>
<gene>
    <name evidence="1" type="ORF">HPLM_LOCUS14966</name>
</gene>
<reference evidence="1 2" key="2">
    <citation type="submission" date="2018-11" db="EMBL/GenBank/DDBJ databases">
        <authorList>
            <consortium name="Pathogen Informatics"/>
        </authorList>
    </citation>
    <scope>NUCLEOTIDE SEQUENCE [LARGE SCALE GENOMIC DNA]</scope>
    <source>
        <strain evidence="1 2">MHpl1</strain>
    </source>
</reference>
<accession>A0A0N4WTP5</accession>
<dbReference type="EMBL" id="UZAF01018781">
    <property type="protein sequence ID" value="VDO54898.1"/>
    <property type="molecule type" value="Genomic_DNA"/>
</dbReference>
<name>A0A0N4WTP5_HAEPC</name>
<keyword evidence="2" id="KW-1185">Reference proteome</keyword>
<evidence type="ECO:0000313" key="3">
    <source>
        <dbReference type="WBParaSite" id="HPLM_0001497401-mRNA-1"/>
    </source>
</evidence>
<dbReference type="OrthoDB" id="205993at2759"/>
<reference evidence="3" key="1">
    <citation type="submission" date="2017-02" db="UniProtKB">
        <authorList>
            <consortium name="WormBaseParasite"/>
        </authorList>
    </citation>
    <scope>IDENTIFICATION</scope>
</reference>
<sequence>MVDEKRLCIEGIEMQQKITLPHVKTTKTHTSWGEMLRHWPKTTFCIVSNEFCERFSYYGMRKIPQI</sequence>
<dbReference type="WBParaSite" id="HPLM_0001497401-mRNA-1">
    <property type="protein sequence ID" value="HPLM_0001497401-mRNA-1"/>
    <property type="gene ID" value="HPLM_0001497401"/>
</dbReference>
<proteinExistence type="predicted"/>
<protein>
    <submittedName>
        <fullName evidence="3">Transposase</fullName>
    </submittedName>
</protein>
<dbReference type="STRING" id="6290.A0A0N4WTP5"/>
<dbReference type="Proteomes" id="UP000268014">
    <property type="component" value="Unassembled WGS sequence"/>
</dbReference>
<dbReference type="AlphaFoldDB" id="A0A0N4WTP5"/>